<dbReference type="EMBL" id="KL628739">
    <property type="protein sequence ID" value="KER17979.1"/>
    <property type="molecule type" value="Genomic_DNA"/>
</dbReference>
<dbReference type="EMBL" id="KL596923">
    <property type="protein sequence ID" value="KER22058.1"/>
    <property type="molecule type" value="Genomic_DNA"/>
</dbReference>
<evidence type="ECO:0000256" key="1">
    <source>
        <dbReference type="SAM" id="MobiDB-lite"/>
    </source>
</evidence>
<evidence type="ECO:0000313" key="2">
    <source>
        <dbReference type="EMBL" id="KER17979.1"/>
    </source>
</evidence>
<name>A0A074ZRN2_OPIVI</name>
<protein>
    <submittedName>
        <fullName evidence="2">Uncharacterized protein</fullName>
    </submittedName>
</protein>
<gene>
    <name evidence="3" type="ORF">T265_09771</name>
    <name evidence="2" type="ORF">T265_12411</name>
</gene>
<dbReference type="AlphaFoldDB" id="A0A074ZRN2"/>
<evidence type="ECO:0000313" key="4">
    <source>
        <dbReference type="Proteomes" id="UP000054324"/>
    </source>
</evidence>
<evidence type="ECO:0000313" key="3">
    <source>
        <dbReference type="EMBL" id="KER22058.1"/>
    </source>
</evidence>
<dbReference type="KEGG" id="ovi:T265_09771"/>
<dbReference type="RefSeq" id="XP_009174209.1">
    <property type="nucleotide sequence ID" value="XM_009175945.1"/>
</dbReference>
<reference evidence="2 4" key="1">
    <citation type="submission" date="2013-11" db="EMBL/GenBank/DDBJ databases">
        <title>Opisthorchis viverrini - life in the bile duct.</title>
        <authorList>
            <person name="Young N.D."/>
            <person name="Nagarajan N."/>
            <person name="Lin S.J."/>
            <person name="Korhonen P.K."/>
            <person name="Jex A.R."/>
            <person name="Hall R.S."/>
            <person name="Safavi-Hemami H."/>
            <person name="Kaewkong W."/>
            <person name="Bertrand D."/>
            <person name="Gao S."/>
            <person name="Seet Q."/>
            <person name="Wongkham S."/>
            <person name="Teh B.T."/>
            <person name="Wongkham C."/>
            <person name="Intapan P.M."/>
            <person name="Maleewong W."/>
            <person name="Yang X."/>
            <person name="Hu M."/>
            <person name="Wang Z."/>
            <person name="Hofmann A."/>
            <person name="Sternberg P.W."/>
            <person name="Tan P."/>
            <person name="Wang J."/>
            <person name="Gasser R.B."/>
        </authorList>
    </citation>
    <scope>NUCLEOTIDE SEQUENCE [LARGE SCALE GENOMIC DNA]</scope>
</reference>
<dbReference type="GeneID" id="20323939"/>
<sequence>MHAAPAASARQKEKQDDILENPGSIKLPCGRIPNDRQVERRLRQMLTRSKFNTETFVVVNNKCGQQQKPTYMDPTI</sequence>
<keyword evidence="4" id="KW-1185">Reference proteome</keyword>
<dbReference type="CTD" id="20323939"/>
<accession>A0A074ZRN2</accession>
<dbReference type="GeneID" id="20326579"/>
<dbReference type="KEGG" id="ovi:T265_12411"/>
<dbReference type="CTD" id="20326579"/>
<proteinExistence type="predicted"/>
<dbReference type="RefSeq" id="XP_009178274.1">
    <property type="nucleotide sequence ID" value="XM_009180010.1"/>
</dbReference>
<organism evidence="2 4">
    <name type="scientific">Opisthorchis viverrini</name>
    <name type="common">Southeast Asian liver fluke</name>
    <dbReference type="NCBI Taxonomy" id="6198"/>
    <lineage>
        <taxon>Eukaryota</taxon>
        <taxon>Metazoa</taxon>
        <taxon>Spiralia</taxon>
        <taxon>Lophotrochozoa</taxon>
        <taxon>Platyhelminthes</taxon>
        <taxon>Trematoda</taxon>
        <taxon>Digenea</taxon>
        <taxon>Opisthorchiida</taxon>
        <taxon>Opisthorchiata</taxon>
        <taxon>Opisthorchiidae</taxon>
        <taxon>Opisthorchis</taxon>
    </lineage>
</organism>
<dbReference type="Proteomes" id="UP000054324">
    <property type="component" value="Unassembled WGS sequence"/>
</dbReference>
<feature type="region of interest" description="Disordered" evidence="1">
    <location>
        <begin position="1"/>
        <end position="31"/>
    </location>
</feature>